<feature type="transmembrane region" description="Helical" evidence="1">
    <location>
        <begin position="308"/>
        <end position="334"/>
    </location>
</feature>
<keyword evidence="1" id="KW-0812">Transmembrane</keyword>
<keyword evidence="1" id="KW-0472">Membrane</keyword>
<evidence type="ECO:0008006" key="4">
    <source>
        <dbReference type="Google" id="ProtNLM"/>
    </source>
</evidence>
<evidence type="ECO:0000313" key="3">
    <source>
        <dbReference type="Proteomes" id="UP000239576"/>
    </source>
</evidence>
<reference evidence="2 3" key="2">
    <citation type="submission" date="2018-03" db="EMBL/GenBank/DDBJ databases">
        <title>The ancient ancestry and fast evolution of plastids.</title>
        <authorList>
            <person name="Moore K.R."/>
            <person name="Magnabosco C."/>
            <person name="Momper L."/>
            <person name="Gold D.A."/>
            <person name="Bosak T."/>
            <person name="Fournier G.P."/>
        </authorList>
    </citation>
    <scope>NUCLEOTIDE SEQUENCE [LARGE SCALE GENOMIC DNA]</scope>
    <source>
        <strain evidence="2 3">ULC18</strain>
    </source>
</reference>
<dbReference type="OrthoDB" id="5443342at2"/>
<feature type="transmembrane region" description="Helical" evidence="1">
    <location>
        <begin position="95"/>
        <end position="127"/>
    </location>
</feature>
<reference evidence="3" key="1">
    <citation type="submission" date="2018-02" db="EMBL/GenBank/DDBJ databases">
        <authorList>
            <person name="Moore K."/>
            <person name="Momper L."/>
        </authorList>
    </citation>
    <scope>NUCLEOTIDE SEQUENCE [LARGE SCALE GENOMIC DNA]</scope>
    <source>
        <strain evidence="3">ULC18</strain>
    </source>
</reference>
<feature type="transmembrane region" description="Helical" evidence="1">
    <location>
        <begin position="378"/>
        <end position="399"/>
    </location>
</feature>
<sequence length="562" mass="63001">MKRIYSHFWFILNLVFAFGYSLIWLKVAFAAKYSVQADASMYVFWMQRFLDPALLPNDLNVAYHESISPVGYTALFKGIASLGVPPMLASKLLPIVLTLTTTVYCFNFCLQLLPIPATAFVSTLLFNQHLWLTDDVNSATPRAFVYPFFFAFLYYLNRGANVRAIVAIGLLGLFYPTMMFVAVGVLAVRLVSWTKGRLWLSQRRGDYLLLAAAIGMAGLTLLPYGLFGHAEFGPLVTAAQARAMPEFQAPLGRISFFNHRDPLDFWFDGIHSGLGLSLNPLIVSVGLLLPVLWCYPRQFPLVQQCRPAMALLLQILIAAIGFFLAAHALLFHLFLPSRYTLHSLRMVVAIAGGVALCILIDAAVRAYQQRWQGKTARLVAWGIAVLVAVPLLFFPQIFWAKHFTRAGLVAGTHPALYEFFQQQPKDSLIATLSAEADNLPVFAQRSVLVSGKYAIPYHPAYYNQIRQRAIALIHAQYSFDGAAVRELIQKYGVDFWLVERTAFTPAYLDSRWLKLFEPANTEARAQLATTKPPVLAQMMDRCKVFESGNFVVLQADCLRKET</sequence>
<protein>
    <recommendedName>
        <fullName evidence="4">Glycosyltransferase RgtA/B/C/D-like domain-containing protein</fullName>
    </recommendedName>
</protein>
<dbReference type="Proteomes" id="UP000239576">
    <property type="component" value="Unassembled WGS sequence"/>
</dbReference>
<organism evidence="2 3">
    <name type="scientific">Stenomitos frigidus ULC18</name>
    <dbReference type="NCBI Taxonomy" id="2107698"/>
    <lineage>
        <taxon>Bacteria</taxon>
        <taxon>Bacillati</taxon>
        <taxon>Cyanobacteriota</taxon>
        <taxon>Cyanophyceae</taxon>
        <taxon>Leptolyngbyales</taxon>
        <taxon>Leptolyngbyaceae</taxon>
        <taxon>Stenomitos</taxon>
    </lineage>
</organism>
<feature type="transmembrane region" description="Helical" evidence="1">
    <location>
        <begin position="207"/>
        <end position="227"/>
    </location>
</feature>
<feature type="transmembrane region" description="Helical" evidence="1">
    <location>
        <begin position="162"/>
        <end position="186"/>
    </location>
</feature>
<feature type="transmembrane region" description="Helical" evidence="1">
    <location>
        <begin position="346"/>
        <end position="366"/>
    </location>
</feature>
<keyword evidence="1" id="KW-1133">Transmembrane helix</keyword>
<feature type="transmembrane region" description="Helical" evidence="1">
    <location>
        <begin position="276"/>
        <end position="296"/>
    </location>
</feature>
<gene>
    <name evidence="2" type="ORF">C7B82_24485</name>
</gene>
<evidence type="ECO:0000256" key="1">
    <source>
        <dbReference type="SAM" id="Phobius"/>
    </source>
</evidence>
<accession>A0A2T1DXA2</accession>
<dbReference type="EMBL" id="PVWK01000132">
    <property type="protein sequence ID" value="PSB25136.1"/>
    <property type="molecule type" value="Genomic_DNA"/>
</dbReference>
<evidence type="ECO:0000313" key="2">
    <source>
        <dbReference type="EMBL" id="PSB25136.1"/>
    </source>
</evidence>
<dbReference type="AlphaFoldDB" id="A0A2T1DXA2"/>
<dbReference type="RefSeq" id="WP_106259379.1">
    <property type="nucleotide sequence ID" value="NZ_CAWNSW010000032.1"/>
</dbReference>
<keyword evidence="3" id="KW-1185">Reference proteome</keyword>
<proteinExistence type="predicted"/>
<name>A0A2T1DXA2_9CYAN</name>
<comment type="caution">
    <text evidence="2">The sequence shown here is derived from an EMBL/GenBank/DDBJ whole genome shotgun (WGS) entry which is preliminary data.</text>
</comment>